<evidence type="ECO:0000313" key="3">
    <source>
        <dbReference type="Proteomes" id="UP000033886"/>
    </source>
</evidence>
<organism evidence="2 3">
    <name type="scientific">candidate division WS6 bacterium GW2011_GWF1_36_8</name>
    <dbReference type="NCBI Taxonomy" id="1619098"/>
    <lineage>
        <taxon>Bacteria</taxon>
        <taxon>Candidatus Dojkabacteria</taxon>
    </lineage>
</organism>
<proteinExistence type="predicted"/>
<protein>
    <submittedName>
        <fullName evidence="2">Conserved hypothetical membrane protein</fullName>
    </submittedName>
</protein>
<gene>
    <name evidence="2" type="ORF">US29_C0046G0001</name>
</gene>
<dbReference type="Pfam" id="PF18761">
    <property type="entry name" value="Heliorhodopsin"/>
    <property type="match status" value="1"/>
</dbReference>
<dbReference type="PATRIC" id="fig|1619098.3.peg.476"/>
<reference evidence="2 3" key="1">
    <citation type="journal article" date="2015" name="Nature">
        <title>rRNA introns, odd ribosomes, and small enigmatic genomes across a large radiation of phyla.</title>
        <authorList>
            <person name="Brown C.T."/>
            <person name="Hug L.A."/>
            <person name="Thomas B.C."/>
            <person name="Sharon I."/>
            <person name="Castelle C.J."/>
            <person name="Singh A."/>
            <person name="Wilkins M.J."/>
            <person name="Williams K.H."/>
            <person name="Banfield J.F."/>
        </authorList>
    </citation>
    <scope>NUCLEOTIDE SEQUENCE [LARGE SCALE GENOMIC DNA]</scope>
</reference>
<dbReference type="EMBL" id="LBSK01000046">
    <property type="protein sequence ID" value="KKQ15331.1"/>
    <property type="molecule type" value="Genomic_DNA"/>
</dbReference>
<keyword evidence="1" id="KW-0812">Transmembrane</keyword>
<accession>A0A0G0IH11</accession>
<keyword evidence="1" id="KW-1133">Transmembrane helix</keyword>
<feature type="transmembrane region" description="Helical" evidence="1">
    <location>
        <begin position="43"/>
        <end position="60"/>
    </location>
</feature>
<dbReference type="AlphaFoldDB" id="A0A0G0IH11"/>
<name>A0A0G0IH11_9BACT</name>
<comment type="caution">
    <text evidence="2">The sequence shown here is derived from an EMBL/GenBank/DDBJ whole genome shotgun (WGS) entry which is preliminary data.</text>
</comment>
<feature type="non-terminal residue" evidence="2">
    <location>
        <position position="1"/>
    </location>
</feature>
<dbReference type="NCBIfam" id="NF038020">
    <property type="entry name" value="HeR"/>
    <property type="match status" value="1"/>
</dbReference>
<sequence length="105" mass="11880">NQTTTKTNWISFIFGCIAGIVPWVVVALYLFGSGDADNKAPTFVYWIFFSIFLFFNSFAGNMILQYGKIGKWKDYTFGEKVYVILSLVAKSLLAWQVFAGTLRPV</sequence>
<feature type="transmembrane region" description="Helical" evidence="1">
    <location>
        <begin position="12"/>
        <end position="31"/>
    </location>
</feature>
<feature type="transmembrane region" description="Helical" evidence="1">
    <location>
        <begin position="81"/>
        <end position="99"/>
    </location>
</feature>
<keyword evidence="1" id="KW-0472">Membrane</keyword>
<dbReference type="Proteomes" id="UP000033886">
    <property type="component" value="Unassembled WGS sequence"/>
</dbReference>
<dbReference type="InterPro" id="IPR041113">
    <property type="entry name" value="Heliorhodopsin"/>
</dbReference>
<evidence type="ECO:0000256" key="1">
    <source>
        <dbReference type="SAM" id="Phobius"/>
    </source>
</evidence>
<evidence type="ECO:0000313" key="2">
    <source>
        <dbReference type="EMBL" id="KKQ15331.1"/>
    </source>
</evidence>